<dbReference type="AlphaFoldDB" id="A0A3Q0RQV2"/>
<accession>A0A3Q0RQV2</accession>
<reference evidence="1" key="1">
    <citation type="submission" date="2025-08" db="UniProtKB">
        <authorList>
            <consortium name="Ensembl"/>
        </authorList>
    </citation>
    <scope>IDENTIFICATION</scope>
</reference>
<reference evidence="1" key="2">
    <citation type="submission" date="2025-09" db="UniProtKB">
        <authorList>
            <consortium name="Ensembl"/>
        </authorList>
    </citation>
    <scope>IDENTIFICATION</scope>
</reference>
<evidence type="ECO:0000313" key="1">
    <source>
        <dbReference type="Ensembl" id="ENSACIP00000012193.1"/>
    </source>
</evidence>
<dbReference type="Ensembl" id="ENSACIT00000012535.1">
    <property type="protein sequence ID" value="ENSACIP00000012193.1"/>
    <property type="gene ID" value="ENSACIG00000009514.1"/>
</dbReference>
<proteinExistence type="predicted"/>
<protein>
    <submittedName>
        <fullName evidence="1">Uncharacterized protein</fullName>
    </submittedName>
</protein>
<organism evidence="1 2">
    <name type="scientific">Amphilophus citrinellus</name>
    <name type="common">Midas cichlid</name>
    <name type="synonym">Cichlasoma citrinellum</name>
    <dbReference type="NCBI Taxonomy" id="61819"/>
    <lineage>
        <taxon>Eukaryota</taxon>
        <taxon>Metazoa</taxon>
        <taxon>Chordata</taxon>
        <taxon>Craniata</taxon>
        <taxon>Vertebrata</taxon>
        <taxon>Euteleostomi</taxon>
        <taxon>Actinopterygii</taxon>
        <taxon>Neopterygii</taxon>
        <taxon>Teleostei</taxon>
        <taxon>Neoteleostei</taxon>
        <taxon>Acanthomorphata</taxon>
        <taxon>Ovalentaria</taxon>
        <taxon>Cichlomorphae</taxon>
        <taxon>Cichliformes</taxon>
        <taxon>Cichlidae</taxon>
        <taxon>New World cichlids</taxon>
        <taxon>Cichlasomatinae</taxon>
        <taxon>Heroini</taxon>
        <taxon>Amphilophus</taxon>
    </lineage>
</organism>
<evidence type="ECO:0000313" key="2">
    <source>
        <dbReference type="Proteomes" id="UP000261340"/>
    </source>
</evidence>
<dbReference type="Proteomes" id="UP000261340">
    <property type="component" value="Unplaced"/>
</dbReference>
<sequence>FSTSTPNVLLSAPNANVFNCTDSYPGFVLHWCLPCAVKEVLSFTFLLCCYSKFSPSCLLPDFPGIVLVKMHDLHTMHILKSESEEEEEEEGGDFFFSFAGMFLHFPTVCHWGSSFNESR</sequence>
<name>A0A3Q0RQV2_AMPCI</name>
<keyword evidence="2" id="KW-1185">Reference proteome</keyword>